<evidence type="ECO:0008006" key="4">
    <source>
        <dbReference type="Google" id="ProtNLM"/>
    </source>
</evidence>
<keyword evidence="3" id="KW-1185">Reference proteome</keyword>
<evidence type="ECO:0000256" key="1">
    <source>
        <dbReference type="SAM" id="MobiDB-lite"/>
    </source>
</evidence>
<gene>
    <name evidence="2" type="ORF">MU0050_002388</name>
</gene>
<dbReference type="Proteomes" id="UP001190466">
    <property type="component" value="Chromosome"/>
</dbReference>
<proteinExistence type="predicted"/>
<name>A0ABM9ME95_9MYCO</name>
<sequence length="298" mass="31481">MTTAARRPELARRFFDRFEPIHAVTYFAPESRSAMDQLGCRGFWEGYFAGRAAPLETAAAPVVTALFYNFSAARVAKSLTRAWATTSPAAALRARSDGAAAALTRCGVADDDRLEVAAALAAKAAATAPLDGRALFAANAALPWPDDPVRRLWHAATLLREHRGDGHVAALVAAGVTGRESNVLQAAGGTIPADYVKRARDYDETEWQSCTARLAARGLLTDDGALTEAGAQLRRDIETVTDTVALGALAGLADDEVGALFAALTPLTRRVVAAGDVPDQTPMGLRRDELDDDSAHLG</sequence>
<protein>
    <recommendedName>
        <fullName evidence="4">SalK</fullName>
    </recommendedName>
</protein>
<dbReference type="Pfam" id="PF21863">
    <property type="entry name" value="HTH_67"/>
    <property type="match status" value="1"/>
</dbReference>
<organism evidence="2 3">
    <name type="scientific">[Mycobacterium] wendilense</name>
    <dbReference type="NCBI Taxonomy" id="3064284"/>
    <lineage>
        <taxon>Bacteria</taxon>
        <taxon>Bacillati</taxon>
        <taxon>Actinomycetota</taxon>
        <taxon>Actinomycetes</taxon>
        <taxon>Mycobacteriales</taxon>
        <taxon>Mycobacteriaceae</taxon>
        <taxon>Mycolicibacter</taxon>
    </lineage>
</organism>
<dbReference type="NCBIfam" id="NF047719">
    <property type="entry name" value="SCO6745_fam_HTH"/>
    <property type="match status" value="1"/>
</dbReference>
<accession>A0ABM9ME95</accession>
<dbReference type="InterPro" id="IPR054058">
    <property type="entry name" value="HTH_67"/>
</dbReference>
<dbReference type="RefSeq" id="WP_316516897.1">
    <property type="nucleotide sequence ID" value="NZ_OY726395.1"/>
</dbReference>
<feature type="region of interest" description="Disordered" evidence="1">
    <location>
        <begin position="275"/>
        <end position="298"/>
    </location>
</feature>
<evidence type="ECO:0000313" key="3">
    <source>
        <dbReference type="Proteomes" id="UP001190466"/>
    </source>
</evidence>
<reference evidence="2 3" key="1">
    <citation type="submission" date="2023-08" db="EMBL/GenBank/DDBJ databases">
        <authorList>
            <person name="Folkvardsen B D."/>
            <person name="Norman A."/>
        </authorList>
    </citation>
    <scope>NUCLEOTIDE SEQUENCE [LARGE SCALE GENOMIC DNA]</scope>
    <source>
        <strain evidence="2 3">Mu0050</strain>
    </source>
</reference>
<feature type="compositionally biased region" description="Basic and acidic residues" evidence="1">
    <location>
        <begin position="285"/>
        <end position="298"/>
    </location>
</feature>
<dbReference type="EMBL" id="OY726395">
    <property type="protein sequence ID" value="CAJ1583005.1"/>
    <property type="molecule type" value="Genomic_DNA"/>
</dbReference>
<evidence type="ECO:0000313" key="2">
    <source>
        <dbReference type="EMBL" id="CAJ1583005.1"/>
    </source>
</evidence>